<proteinExistence type="predicted"/>
<dbReference type="AlphaFoldDB" id="A0A2P2KXH6"/>
<accession>A0A2P2KXH6</accession>
<organism evidence="1">
    <name type="scientific">Rhizophora mucronata</name>
    <name type="common">Asiatic mangrove</name>
    <dbReference type="NCBI Taxonomy" id="61149"/>
    <lineage>
        <taxon>Eukaryota</taxon>
        <taxon>Viridiplantae</taxon>
        <taxon>Streptophyta</taxon>
        <taxon>Embryophyta</taxon>
        <taxon>Tracheophyta</taxon>
        <taxon>Spermatophyta</taxon>
        <taxon>Magnoliopsida</taxon>
        <taxon>eudicotyledons</taxon>
        <taxon>Gunneridae</taxon>
        <taxon>Pentapetalae</taxon>
        <taxon>rosids</taxon>
        <taxon>fabids</taxon>
        <taxon>Malpighiales</taxon>
        <taxon>Rhizophoraceae</taxon>
        <taxon>Rhizophora</taxon>
    </lineage>
</organism>
<sequence length="16" mass="1596">MPALVIAIVAVVLCPS</sequence>
<evidence type="ECO:0000313" key="1">
    <source>
        <dbReference type="EMBL" id="MBX10397.1"/>
    </source>
</evidence>
<dbReference type="EMBL" id="GGEC01029913">
    <property type="protein sequence ID" value="MBX10397.1"/>
    <property type="molecule type" value="Transcribed_RNA"/>
</dbReference>
<name>A0A2P2KXH6_RHIMU</name>
<reference evidence="1" key="1">
    <citation type="submission" date="2018-02" db="EMBL/GenBank/DDBJ databases">
        <title>Rhizophora mucronata_Transcriptome.</title>
        <authorList>
            <person name="Meera S.P."/>
            <person name="Sreeshan A."/>
            <person name="Augustine A."/>
        </authorList>
    </citation>
    <scope>NUCLEOTIDE SEQUENCE</scope>
    <source>
        <tissue evidence="1">Leaf</tissue>
    </source>
</reference>
<protein>
    <submittedName>
        <fullName evidence="1">Uncharacterized protein</fullName>
    </submittedName>
</protein>